<keyword evidence="1" id="KW-0472">Membrane</keyword>
<dbReference type="EMBL" id="JACWMY010000021">
    <property type="protein sequence ID" value="MBD1367509.1"/>
    <property type="molecule type" value="Genomic_DNA"/>
</dbReference>
<name>A0ABR7WYZ9_9SPHI</name>
<feature type="transmembrane region" description="Helical" evidence="1">
    <location>
        <begin position="50"/>
        <end position="71"/>
    </location>
</feature>
<feature type="transmembrane region" description="Helical" evidence="1">
    <location>
        <begin position="255"/>
        <end position="277"/>
    </location>
</feature>
<dbReference type="Pfam" id="PF13687">
    <property type="entry name" value="DUF4153"/>
    <property type="match status" value="1"/>
</dbReference>
<dbReference type="InterPro" id="IPR025291">
    <property type="entry name" value="DUF4153"/>
</dbReference>
<dbReference type="Proteomes" id="UP000606600">
    <property type="component" value="Unassembled WGS sequence"/>
</dbReference>
<proteinExistence type="predicted"/>
<evidence type="ECO:0000313" key="3">
    <source>
        <dbReference type="Proteomes" id="UP000606600"/>
    </source>
</evidence>
<evidence type="ECO:0000256" key="1">
    <source>
        <dbReference type="SAM" id="Phobius"/>
    </source>
</evidence>
<feature type="transmembrane region" description="Helical" evidence="1">
    <location>
        <begin position="292"/>
        <end position="310"/>
    </location>
</feature>
<organism evidence="2 3">
    <name type="scientific">Mucilaginibacter pankratovii</name>
    <dbReference type="NCBI Taxonomy" id="2772110"/>
    <lineage>
        <taxon>Bacteria</taxon>
        <taxon>Pseudomonadati</taxon>
        <taxon>Bacteroidota</taxon>
        <taxon>Sphingobacteriia</taxon>
        <taxon>Sphingobacteriales</taxon>
        <taxon>Sphingobacteriaceae</taxon>
        <taxon>Mucilaginibacter</taxon>
    </lineage>
</organism>
<gene>
    <name evidence="2" type="ORF">IDJ77_27110</name>
</gene>
<feature type="transmembrane region" description="Helical" evidence="1">
    <location>
        <begin position="322"/>
        <end position="341"/>
    </location>
</feature>
<dbReference type="RefSeq" id="WP_191192140.1">
    <property type="nucleotide sequence ID" value="NZ_JACWMY010000021.1"/>
</dbReference>
<keyword evidence="1" id="KW-1133">Transmembrane helix</keyword>
<sequence length="626" mass="71338">MKFPSVKNLFQSAGRTVERFPFESLFALAGTIAATVKIELTYTSRVQENWSLRTILVANLGLLLSLSATLFTESKTITGSKKLLIRAVAAIVALLLLFVINPGEHEADYIRFVLFSLSLHLAVAYAAFTDKGHIQGFWQFNKTLFLRFLTGALYGIVLFAGLAAAIGAMNFLFNFKFEWDTFSILFTWIAGIFSTLFFLSGVPDDFVGLDTDDSYPKGLKVFTQYVLIPLATVYVVILLAYEVKILVQWQLPKGLVSNLILGYAVFGILSLLLVYPIREKEENKWLKTYTRYFYFFLIPLLALLFAAAGTRVFRYGITEMRYFLLMLAVWLLFINLYFLIAKKQSIKLIPISLSLFILLSVYGPQSAFSVAMYSQRRILVETFKKHNAFKDGKLMAIDSTKISRKDGSKIVADLSYLIYKHGLQSLQPYFNQDLDKVSDSLAIHKDKLDAMDNTNYGVRYAKLEWTKKQLGLNKFSEYYNGEDEPYNPDPLKIHSYARDNTKVTVIKGFDYIINENRVYSDTSKFKIDGIECKQSVSDQALYSLQIGNTTAYFNVHKVAEKILKIKELKTTPDPNRPVVLSDSLLTLTQEIKGYTVILKINQLNFSTNNRDFDIDYIDANYLVKKQ</sequence>
<evidence type="ECO:0000313" key="2">
    <source>
        <dbReference type="EMBL" id="MBD1367509.1"/>
    </source>
</evidence>
<feature type="transmembrane region" description="Helical" evidence="1">
    <location>
        <begin position="83"/>
        <end position="100"/>
    </location>
</feature>
<feature type="transmembrane region" description="Helical" evidence="1">
    <location>
        <begin position="112"/>
        <end position="128"/>
    </location>
</feature>
<feature type="transmembrane region" description="Helical" evidence="1">
    <location>
        <begin position="353"/>
        <end position="374"/>
    </location>
</feature>
<feature type="transmembrane region" description="Helical" evidence="1">
    <location>
        <begin position="222"/>
        <end position="243"/>
    </location>
</feature>
<reference evidence="2 3" key="1">
    <citation type="submission" date="2020-09" db="EMBL/GenBank/DDBJ databases">
        <title>Novel species of Mucilaginibacter isolated from a glacier on the Tibetan Plateau.</title>
        <authorList>
            <person name="Liu Q."/>
            <person name="Xin Y.-H."/>
        </authorList>
    </citation>
    <scope>NUCLEOTIDE SEQUENCE [LARGE SCALE GENOMIC DNA]</scope>
    <source>
        <strain evidence="2 3">ZT4R22</strain>
    </source>
</reference>
<accession>A0ABR7WYZ9</accession>
<comment type="caution">
    <text evidence="2">The sequence shown here is derived from an EMBL/GenBank/DDBJ whole genome shotgun (WGS) entry which is preliminary data.</text>
</comment>
<keyword evidence="1" id="KW-0812">Transmembrane</keyword>
<protein>
    <submittedName>
        <fullName evidence="2">DUF4153 domain-containing protein</fullName>
    </submittedName>
</protein>
<feature type="transmembrane region" description="Helical" evidence="1">
    <location>
        <begin position="185"/>
        <end position="202"/>
    </location>
</feature>
<feature type="transmembrane region" description="Helical" evidence="1">
    <location>
        <begin position="148"/>
        <end position="173"/>
    </location>
</feature>
<keyword evidence="3" id="KW-1185">Reference proteome</keyword>